<comment type="caution">
    <text evidence="8">The sequence shown here is derived from an EMBL/GenBank/DDBJ whole genome shotgun (WGS) entry which is preliminary data.</text>
</comment>
<name>A0ABN1L7Y7_9GAMM</name>
<organism evidence="8 9">
    <name type="scientific">Colwellia asteriadis</name>
    <dbReference type="NCBI Taxonomy" id="517723"/>
    <lineage>
        <taxon>Bacteria</taxon>
        <taxon>Pseudomonadati</taxon>
        <taxon>Pseudomonadota</taxon>
        <taxon>Gammaproteobacteria</taxon>
        <taxon>Alteromonadales</taxon>
        <taxon>Colwelliaceae</taxon>
        <taxon>Colwellia</taxon>
    </lineage>
</organism>
<evidence type="ECO:0000313" key="8">
    <source>
        <dbReference type="EMBL" id="GAA0817694.1"/>
    </source>
</evidence>
<dbReference type="PANTHER" id="PTHR30606:SF9">
    <property type="entry name" value="LIPID A BIOSYNTHESIS LAUROYLTRANSFERASE"/>
    <property type="match status" value="1"/>
</dbReference>
<evidence type="ECO:0000256" key="4">
    <source>
        <dbReference type="ARBA" id="ARBA00022679"/>
    </source>
</evidence>
<keyword evidence="5 7" id="KW-0472">Membrane</keyword>
<dbReference type="InterPro" id="IPR014548">
    <property type="entry name" value="Ac_Trasf"/>
</dbReference>
<evidence type="ECO:0000256" key="7">
    <source>
        <dbReference type="SAM" id="Phobius"/>
    </source>
</evidence>
<dbReference type="InterPro" id="IPR004960">
    <property type="entry name" value="LipA_acyltrans"/>
</dbReference>
<evidence type="ECO:0000256" key="3">
    <source>
        <dbReference type="ARBA" id="ARBA00022519"/>
    </source>
</evidence>
<keyword evidence="7" id="KW-0812">Transmembrane</keyword>
<evidence type="ECO:0000256" key="6">
    <source>
        <dbReference type="ARBA" id="ARBA00023315"/>
    </source>
</evidence>
<feature type="transmembrane region" description="Helical" evidence="7">
    <location>
        <begin position="21"/>
        <end position="47"/>
    </location>
</feature>
<evidence type="ECO:0000256" key="5">
    <source>
        <dbReference type="ARBA" id="ARBA00023136"/>
    </source>
</evidence>
<reference evidence="8 9" key="1">
    <citation type="journal article" date="2019" name="Int. J. Syst. Evol. Microbiol.">
        <title>The Global Catalogue of Microorganisms (GCM) 10K type strain sequencing project: providing services to taxonomists for standard genome sequencing and annotation.</title>
        <authorList>
            <consortium name="The Broad Institute Genomics Platform"/>
            <consortium name="The Broad Institute Genome Sequencing Center for Infectious Disease"/>
            <person name="Wu L."/>
            <person name="Ma J."/>
        </authorList>
    </citation>
    <scope>NUCLEOTIDE SEQUENCE [LARGE SCALE GENOMIC DNA]</scope>
    <source>
        <strain evidence="8 9">JCM 15608</strain>
    </source>
</reference>
<keyword evidence="2" id="KW-1003">Cell membrane</keyword>
<keyword evidence="3" id="KW-0997">Cell inner membrane</keyword>
<protein>
    <recommendedName>
        <fullName evidence="10">Acyltransferase</fullName>
    </recommendedName>
</protein>
<dbReference type="Proteomes" id="UP001500021">
    <property type="component" value="Unassembled WGS sequence"/>
</dbReference>
<dbReference type="RefSeq" id="WP_343817263.1">
    <property type="nucleotide sequence ID" value="NZ_BAAAFA010000006.1"/>
</dbReference>
<keyword evidence="9" id="KW-1185">Reference proteome</keyword>
<dbReference type="PIRSF" id="PIRSF028561">
    <property type="entry name" value="Ac_Trasf"/>
    <property type="match status" value="1"/>
</dbReference>
<evidence type="ECO:0000256" key="2">
    <source>
        <dbReference type="ARBA" id="ARBA00022475"/>
    </source>
</evidence>
<dbReference type="CDD" id="cd07984">
    <property type="entry name" value="LPLAT_LABLAT-like"/>
    <property type="match status" value="1"/>
</dbReference>
<accession>A0ABN1L7Y7</accession>
<gene>
    <name evidence="8" type="ORF">GCM10009111_19270</name>
</gene>
<evidence type="ECO:0000256" key="1">
    <source>
        <dbReference type="ARBA" id="ARBA00004533"/>
    </source>
</evidence>
<keyword evidence="6" id="KW-0012">Acyltransferase</keyword>
<dbReference type="PANTHER" id="PTHR30606">
    <property type="entry name" value="LIPID A BIOSYNTHESIS LAUROYL ACYLTRANSFERASE"/>
    <property type="match status" value="1"/>
</dbReference>
<keyword evidence="7" id="KW-1133">Transmembrane helix</keyword>
<proteinExistence type="predicted"/>
<dbReference type="EMBL" id="BAAAFA010000006">
    <property type="protein sequence ID" value="GAA0817694.1"/>
    <property type="molecule type" value="Genomic_DNA"/>
</dbReference>
<keyword evidence="4" id="KW-0808">Transferase</keyword>
<evidence type="ECO:0000313" key="9">
    <source>
        <dbReference type="Proteomes" id="UP001500021"/>
    </source>
</evidence>
<comment type="subcellular location">
    <subcellularLocation>
        <location evidence="1">Cell inner membrane</location>
    </subcellularLocation>
</comment>
<sequence length="321" mass="36476">MTKNKHWANIEERGSLLGMKLLFAIYRLLGRRILLIFLFPVVLYIYATGKAARTASRNFLTQVNYYNGNKKSASWLAGLKHFLAFADSAFDKIDAWLGNITTADILYNQDGVMQSIIENKKGAIFIGSHLGNIEVCRALSQGRYHIPINVLVFTENAIKFNEILKKVADNVSVNLIQLSNIGPELAISLQEKVNQGEIIVIVGDRTSVSVAGRVVYSPFIGKEAPFSQGPFILAALLKCPIYWLFCLKEGKKFRVIFEHVSDELALPRKQRTQVLESFINQYADRLSFYAAKYPQQWFNFYDFWQQDQAVSRKESNGESKQ</sequence>
<evidence type="ECO:0008006" key="10">
    <source>
        <dbReference type="Google" id="ProtNLM"/>
    </source>
</evidence>